<feature type="transmembrane region" description="Helical" evidence="7">
    <location>
        <begin position="104"/>
        <end position="126"/>
    </location>
</feature>
<feature type="domain" description="Mechanosensitive ion channel MscS" evidence="8">
    <location>
        <begin position="155"/>
        <end position="213"/>
    </location>
</feature>
<dbReference type="Gene3D" id="1.10.287.1260">
    <property type="match status" value="1"/>
</dbReference>
<feature type="transmembrane region" description="Helical" evidence="7">
    <location>
        <begin position="132"/>
        <end position="152"/>
    </location>
</feature>
<dbReference type="GO" id="GO:0008381">
    <property type="term" value="F:mechanosensitive monoatomic ion channel activity"/>
    <property type="evidence" value="ECO:0007669"/>
    <property type="project" value="InterPro"/>
</dbReference>
<evidence type="ECO:0000313" key="10">
    <source>
        <dbReference type="Proteomes" id="UP000291758"/>
    </source>
</evidence>
<evidence type="ECO:0000256" key="7">
    <source>
        <dbReference type="SAM" id="Phobius"/>
    </source>
</evidence>
<reference evidence="9 10" key="1">
    <citation type="submission" date="2019-01" db="EMBL/GenBank/DDBJ databases">
        <title>Genome sequencing of strain 2JSPR-7.</title>
        <authorList>
            <person name="Heo J."/>
            <person name="Kim S.-J."/>
            <person name="Kim J.-S."/>
            <person name="Hong S.-B."/>
            <person name="Kwon S.-W."/>
        </authorList>
    </citation>
    <scope>NUCLEOTIDE SEQUENCE [LARGE SCALE GENOMIC DNA]</scope>
    <source>
        <strain evidence="9 10">2JSPR-7</strain>
    </source>
</reference>
<gene>
    <name evidence="9" type="ORF">ET495_01650</name>
</gene>
<keyword evidence="3" id="KW-1003">Cell membrane</keyword>
<dbReference type="InterPro" id="IPR023408">
    <property type="entry name" value="MscS_beta-dom_sf"/>
</dbReference>
<sequence length="319" mass="33338">MTVDKAAAFWAWFTDWPLRVLLILLVGTVVLIVVRRTVGHVAERIAQGYHRAYADVAEAGSGETEPAGGTAKTRRRSGAVLVEDTLGLVSPEVKQRRAQRARTVGSVLSSAANVVIGAAMVLFILGALGQGAVVQGLLASAGVVGVAVGFGAQSLVRDFLSGIFILIEDQFGVGDEVDLGGGAAGVVERVDLRLTHVRSFDGTLWHVRNGEILRAGNHTQQWARAVAKVSVPVGADVDTVRAALGRAVDVVSADPAMSAALIEVPSVRGVDALTDGSYSFTLHGRVRPGTDGDVARALLVQAQLELLRAGVIESTPSEE</sequence>
<comment type="similarity">
    <text evidence="2">Belongs to the MscS (TC 1.A.23) family.</text>
</comment>
<dbReference type="Gene3D" id="2.30.30.60">
    <property type="match status" value="1"/>
</dbReference>
<dbReference type="FunFam" id="2.30.30.60:FF:000001">
    <property type="entry name" value="MscS Mechanosensitive ion channel"/>
    <property type="match status" value="1"/>
</dbReference>
<evidence type="ECO:0000256" key="4">
    <source>
        <dbReference type="ARBA" id="ARBA00022692"/>
    </source>
</evidence>
<evidence type="ECO:0000256" key="2">
    <source>
        <dbReference type="ARBA" id="ARBA00008017"/>
    </source>
</evidence>
<accession>A0A4P6EP57</accession>
<dbReference type="SUPFAM" id="SSF82861">
    <property type="entry name" value="Mechanosensitive channel protein MscS (YggB), transmembrane region"/>
    <property type="match status" value="1"/>
</dbReference>
<dbReference type="OrthoDB" id="4638917at2"/>
<comment type="subcellular location">
    <subcellularLocation>
        <location evidence="1">Cell membrane</location>
        <topology evidence="1">Multi-pass membrane protein</topology>
    </subcellularLocation>
</comment>
<dbReference type="AlphaFoldDB" id="A0A4P6EP57"/>
<dbReference type="Proteomes" id="UP000291758">
    <property type="component" value="Chromosome"/>
</dbReference>
<dbReference type="Pfam" id="PF00924">
    <property type="entry name" value="MS_channel_2nd"/>
    <property type="match status" value="1"/>
</dbReference>
<evidence type="ECO:0000313" key="9">
    <source>
        <dbReference type="EMBL" id="QAY64690.1"/>
    </source>
</evidence>
<dbReference type="InterPro" id="IPR006685">
    <property type="entry name" value="MscS_channel_2nd"/>
</dbReference>
<dbReference type="EMBL" id="CP035495">
    <property type="protein sequence ID" value="QAY64690.1"/>
    <property type="molecule type" value="Genomic_DNA"/>
</dbReference>
<evidence type="ECO:0000259" key="8">
    <source>
        <dbReference type="Pfam" id="PF00924"/>
    </source>
</evidence>
<dbReference type="KEGG" id="xyl:ET495_01650"/>
<keyword evidence="10" id="KW-1185">Reference proteome</keyword>
<dbReference type="PANTHER" id="PTHR30460:SF0">
    <property type="entry name" value="MODERATE CONDUCTANCE MECHANOSENSITIVE CHANNEL YBIO"/>
    <property type="match status" value="1"/>
</dbReference>
<organism evidence="9 10">
    <name type="scientific">Xylanimonas allomyrinae</name>
    <dbReference type="NCBI Taxonomy" id="2509459"/>
    <lineage>
        <taxon>Bacteria</taxon>
        <taxon>Bacillati</taxon>
        <taxon>Actinomycetota</taxon>
        <taxon>Actinomycetes</taxon>
        <taxon>Micrococcales</taxon>
        <taxon>Promicromonosporaceae</taxon>
        <taxon>Xylanimonas</taxon>
    </lineage>
</organism>
<dbReference type="SUPFAM" id="SSF50182">
    <property type="entry name" value="Sm-like ribonucleoproteins"/>
    <property type="match status" value="1"/>
</dbReference>
<evidence type="ECO:0000256" key="6">
    <source>
        <dbReference type="ARBA" id="ARBA00023136"/>
    </source>
</evidence>
<evidence type="ECO:0000256" key="5">
    <source>
        <dbReference type="ARBA" id="ARBA00022989"/>
    </source>
</evidence>
<dbReference type="InterPro" id="IPR045276">
    <property type="entry name" value="YbiO_bact"/>
</dbReference>
<proteinExistence type="inferred from homology"/>
<keyword evidence="6 7" id="KW-0472">Membrane</keyword>
<evidence type="ECO:0000256" key="1">
    <source>
        <dbReference type="ARBA" id="ARBA00004651"/>
    </source>
</evidence>
<evidence type="ECO:0000256" key="3">
    <source>
        <dbReference type="ARBA" id="ARBA00022475"/>
    </source>
</evidence>
<name>A0A4P6EP57_9MICO</name>
<feature type="transmembrane region" description="Helical" evidence="7">
    <location>
        <begin position="16"/>
        <end position="34"/>
    </location>
</feature>
<dbReference type="InterPro" id="IPR010920">
    <property type="entry name" value="LSM_dom_sf"/>
</dbReference>
<dbReference type="GO" id="GO:0005886">
    <property type="term" value="C:plasma membrane"/>
    <property type="evidence" value="ECO:0007669"/>
    <property type="project" value="UniProtKB-SubCell"/>
</dbReference>
<dbReference type="Gene3D" id="3.30.70.100">
    <property type="match status" value="1"/>
</dbReference>
<keyword evidence="4 7" id="KW-0812">Transmembrane</keyword>
<keyword evidence="5 7" id="KW-1133">Transmembrane helix</keyword>
<dbReference type="PANTHER" id="PTHR30460">
    <property type="entry name" value="MODERATE CONDUCTANCE MECHANOSENSITIVE CHANNEL YBIO"/>
    <property type="match status" value="1"/>
</dbReference>
<protein>
    <submittedName>
        <fullName evidence="9">Mechanosensitive ion channel family protein</fullName>
    </submittedName>
</protein>
<dbReference type="InterPro" id="IPR011014">
    <property type="entry name" value="MscS_channel_TM-2"/>
</dbReference>